<dbReference type="HOGENOM" id="CLU_116774_1_0_0"/>
<evidence type="ECO:0000313" key="1">
    <source>
        <dbReference type="EMBL" id="AFD26455.1"/>
    </source>
</evidence>
<dbReference type="Gene3D" id="3.40.50.300">
    <property type="entry name" value="P-loop containing nucleotide triphosphate hydrolases"/>
    <property type="match status" value="1"/>
</dbReference>
<dbReference type="eggNOG" id="COG0645">
    <property type="taxonomic scope" value="Bacteria"/>
</dbReference>
<protein>
    <submittedName>
        <fullName evidence="1">Putative kinase protein</fullName>
    </submittedName>
</protein>
<proteinExistence type="predicted"/>
<organism evidence="1 2">
    <name type="scientific">Deinococcus gobiensis (strain DSM 21396 / JCM 16679 / CGMCC 1.7299 / I-0)</name>
    <dbReference type="NCBI Taxonomy" id="745776"/>
    <lineage>
        <taxon>Bacteria</taxon>
        <taxon>Thermotogati</taxon>
        <taxon>Deinococcota</taxon>
        <taxon>Deinococci</taxon>
        <taxon>Deinococcales</taxon>
        <taxon>Deinococcaceae</taxon>
        <taxon>Deinococcus</taxon>
    </lineage>
</organism>
<keyword evidence="1" id="KW-0808">Transferase</keyword>
<keyword evidence="2" id="KW-1185">Reference proteome</keyword>
<keyword evidence="1" id="KW-0418">Kinase</keyword>
<accession>H8GSJ4</accession>
<dbReference type="EMBL" id="CP002191">
    <property type="protein sequence ID" value="AFD26455.1"/>
    <property type="molecule type" value="Genomic_DNA"/>
</dbReference>
<dbReference type="PANTHER" id="PTHR37807:SF3">
    <property type="entry name" value="OS07G0160300 PROTEIN"/>
    <property type="match status" value="1"/>
</dbReference>
<dbReference type="STRING" id="745776.DGo_CA2528"/>
<name>H8GSJ4_DEIGI</name>
<dbReference type="GO" id="GO:0016301">
    <property type="term" value="F:kinase activity"/>
    <property type="evidence" value="ECO:0007669"/>
    <property type="project" value="UniProtKB-KW"/>
</dbReference>
<dbReference type="KEGG" id="dgo:DGo_CA2528"/>
<evidence type="ECO:0000313" key="2">
    <source>
        <dbReference type="Proteomes" id="UP000007575"/>
    </source>
</evidence>
<gene>
    <name evidence="1" type="ordered locus">DGo_CA2528</name>
</gene>
<dbReference type="Proteomes" id="UP000007575">
    <property type="component" value="Chromosome"/>
</dbReference>
<sequence length="145" mass="15359">MDTVEAALLNAGHTGLTAEGYAVDYAVAADNLALGLDVVADSVNPVPETREAWAGVARGAGAILRDIEVVCSDPAEHRRRVGARHAAGGDHCGRWAPPTPGDLERYARDYRPWTTPRLVIDTAGRAPDSDFRRLLAGLGLPTLPP</sequence>
<dbReference type="PATRIC" id="fig|745776.4.peg.2595"/>
<reference evidence="1 2" key="1">
    <citation type="journal article" date="2012" name="PLoS ONE">
        <title>Genome sequence and transcriptome analysis of the radioresistant bacterium Deinococcus gobiensis: insights into the extreme environmental adaptations.</title>
        <authorList>
            <person name="Yuan M."/>
            <person name="Chen M."/>
            <person name="Zhang W."/>
            <person name="Lu W."/>
            <person name="Wang J."/>
            <person name="Yang M."/>
            <person name="Zhao P."/>
            <person name="Tang R."/>
            <person name="Li X."/>
            <person name="Hao Y."/>
            <person name="Zhou Z."/>
            <person name="Zhan Y."/>
            <person name="Yu H."/>
            <person name="Teng C."/>
            <person name="Yan Y."/>
            <person name="Ping S."/>
            <person name="Wang Y."/>
            <person name="Lin M."/>
        </authorList>
    </citation>
    <scope>NUCLEOTIDE SEQUENCE [LARGE SCALE GENOMIC DNA]</scope>
    <source>
        <strain evidence="1 2">I-0</strain>
    </source>
</reference>
<dbReference type="AlphaFoldDB" id="H8GSJ4"/>
<dbReference type="PANTHER" id="PTHR37807">
    <property type="entry name" value="OS07G0160300 PROTEIN"/>
    <property type="match status" value="1"/>
</dbReference>
<dbReference type="InterPro" id="IPR027417">
    <property type="entry name" value="P-loop_NTPase"/>
</dbReference>